<keyword evidence="1" id="KW-0732">Signal</keyword>
<gene>
    <name evidence="2" type="ORF">D6T64_04155</name>
</gene>
<evidence type="ECO:0000313" key="3">
    <source>
        <dbReference type="Proteomes" id="UP000272015"/>
    </source>
</evidence>
<dbReference type="Gene3D" id="2.60.120.1140">
    <property type="entry name" value="Protein of unknown function DUF192"/>
    <property type="match status" value="1"/>
</dbReference>
<sequence length="148" mass="15721">MKTRITAVGALVAVMAGCAATPAPSSAIVDVGTGLEFRVHLASTPDQQRDGLSGRHELSEGTGMLFTFDGPAERQVWMARMDISLDVAWIIDGKVLAVETLNPCTNETEDECPRWTSPGDADTLLEVPARALDGIEPGTAVTIREDTP</sequence>
<keyword evidence="3" id="KW-1185">Reference proteome</keyword>
<dbReference type="InterPro" id="IPR003795">
    <property type="entry name" value="DUF192"/>
</dbReference>
<comment type="caution">
    <text evidence="2">The sequence shown here is derived from an EMBL/GenBank/DDBJ whole genome shotgun (WGS) entry which is preliminary data.</text>
</comment>
<dbReference type="PROSITE" id="PS51257">
    <property type="entry name" value="PROKAR_LIPOPROTEIN"/>
    <property type="match status" value="1"/>
</dbReference>
<organism evidence="2 3">
    <name type="scientific">Cryobacterium melibiosiphilum</name>
    <dbReference type="NCBI Taxonomy" id="995039"/>
    <lineage>
        <taxon>Bacteria</taxon>
        <taxon>Bacillati</taxon>
        <taxon>Actinomycetota</taxon>
        <taxon>Actinomycetes</taxon>
        <taxon>Micrococcales</taxon>
        <taxon>Microbacteriaceae</taxon>
        <taxon>Cryobacterium</taxon>
    </lineage>
</organism>
<dbReference type="Proteomes" id="UP000272015">
    <property type="component" value="Unassembled WGS sequence"/>
</dbReference>
<dbReference type="Pfam" id="PF02643">
    <property type="entry name" value="DUF192"/>
    <property type="match status" value="1"/>
</dbReference>
<reference evidence="2 3" key="1">
    <citation type="submission" date="2018-09" db="EMBL/GenBank/DDBJ databases">
        <title>Novel species of Cryobacterium.</title>
        <authorList>
            <person name="Liu Q."/>
            <person name="Xin Y.-H."/>
        </authorList>
    </citation>
    <scope>NUCLEOTIDE SEQUENCE [LARGE SCALE GENOMIC DNA]</scope>
    <source>
        <strain evidence="2 3">Hh39</strain>
    </source>
</reference>
<dbReference type="InterPro" id="IPR038695">
    <property type="entry name" value="Saro_0823-like_sf"/>
</dbReference>
<dbReference type="RefSeq" id="WP_119972058.1">
    <property type="nucleotide sequence ID" value="NZ_JBHSQA010000020.1"/>
</dbReference>
<dbReference type="EMBL" id="QZVS01000061">
    <property type="protein sequence ID" value="RJT90345.1"/>
    <property type="molecule type" value="Genomic_DNA"/>
</dbReference>
<dbReference type="PANTHER" id="PTHR37953:SF1">
    <property type="entry name" value="UPF0127 PROTEIN MJ1496"/>
    <property type="match status" value="1"/>
</dbReference>
<proteinExistence type="predicted"/>
<evidence type="ECO:0000256" key="1">
    <source>
        <dbReference type="SAM" id="SignalP"/>
    </source>
</evidence>
<dbReference type="AlphaFoldDB" id="A0A3A5MMY7"/>
<dbReference type="OrthoDB" id="9808290at2"/>
<accession>A0A3A5MMY7</accession>
<name>A0A3A5MMY7_9MICO</name>
<evidence type="ECO:0000313" key="2">
    <source>
        <dbReference type="EMBL" id="RJT90345.1"/>
    </source>
</evidence>
<dbReference type="PANTHER" id="PTHR37953">
    <property type="entry name" value="UPF0127 PROTEIN MJ1496"/>
    <property type="match status" value="1"/>
</dbReference>
<feature type="signal peptide" evidence="1">
    <location>
        <begin position="1"/>
        <end position="27"/>
    </location>
</feature>
<protein>
    <submittedName>
        <fullName evidence="2">DUF192 domain-containing protein</fullName>
    </submittedName>
</protein>
<feature type="chain" id="PRO_5017451766" evidence="1">
    <location>
        <begin position="28"/>
        <end position="148"/>
    </location>
</feature>